<gene>
    <name evidence="5" type="primary">RAB3IL1</name>
    <name evidence="5" type="ORF">HK105_200830</name>
</gene>
<evidence type="ECO:0000259" key="4">
    <source>
        <dbReference type="Pfam" id="PF06428"/>
    </source>
</evidence>
<dbReference type="PANTHER" id="PTHR14430">
    <property type="entry name" value="RABIN3-RELATED"/>
    <property type="match status" value="1"/>
</dbReference>
<dbReference type="Gene3D" id="6.10.140.910">
    <property type="match status" value="1"/>
</dbReference>
<accession>A0ABR4NK58</accession>
<protein>
    <submittedName>
        <fullName evidence="5">RAB3A interacting protein</fullName>
    </submittedName>
</protein>
<dbReference type="Proteomes" id="UP001527925">
    <property type="component" value="Unassembled WGS sequence"/>
</dbReference>
<dbReference type="SUPFAM" id="SSF144284">
    <property type="entry name" value="Sec2 N-terminal region"/>
    <property type="match status" value="1"/>
</dbReference>
<keyword evidence="6" id="KW-1185">Reference proteome</keyword>
<evidence type="ECO:0000256" key="3">
    <source>
        <dbReference type="SAM" id="MobiDB-lite"/>
    </source>
</evidence>
<name>A0ABR4NK58_9FUNG</name>
<proteinExistence type="predicted"/>
<sequence length="797" mass="84690">MSEDASGASSAASSPRSSTATSDEAAARLAALKQRLNAVSSKHISSGGLSVGSSAGSSSPGPGDGPAPPAASGKRPISGPDTYGSLGSFGSPGVESERSSVAPSDDGAMTTLATMATRQPSAPPRLGGGAAPAAASSFATRIFSGIGGGGGGGGSSGLSRSASARSSVADIVPSSQTPLPEPDPTCPCNSILSFSDPRKCTKCGGGVKAVIRLVDQKIQAEQHCEQLKKKLDVAAARQDESTIEMAKLRQKAEKLEEVLDHKQYELTQVKRDLETLGEKLIDEIEKRAELQHSKETVQDELEELTKSLFEEANTMVANEARQRHEYQEREQTLAEELRQTKLRLQLEEAQLRELRIRMGQLQDDNERLQVAVGQQQHQRTASGTGRPLLHQIQQQQHPEGATHLRVNTGDSNGDDAAEADEEDDALALLPEQLIDPQLFAQFEEFLQHATTAKVNKLHALTFMRNALEDDVTPCLRFGGNPRTSTKKFIDAIMAHVCFVEEMSADQIQQLITRDEKAAQLAAERESAAAAAAAAAAERSPDSASGKASGKSSSSQGLFNKTVLERLTSALSNANLASLGSSDSSSHSHAGCSTCGKNEPYKYHFKISDVSDETWYPICVNCRDRLVSVVDFYAFIRHVRQGLYTTRRPQDLYMEVLSLKRAMFYTRIGASQVGNKDRAFKKIRPVRPNSVFGMGMVPQSALVGGLVPTPSSASSSVLRDGSPNVASTNSDIMPLAILQERLNRATAAASAAAAIPMSPSIASDGSMTPVSAAAMPHLTHLSIESPAPPAENAEPAAK</sequence>
<evidence type="ECO:0000313" key="5">
    <source>
        <dbReference type="EMBL" id="KAL2919913.1"/>
    </source>
</evidence>
<comment type="caution">
    <text evidence="5">The sequence shown here is derived from an EMBL/GenBank/DDBJ whole genome shotgun (WGS) entry which is preliminary data.</text>
</comment>
<dbReference type="Pfam" id="PF25555">
    <property type="entry name" value="RAB3A-like_C"/>
    <property type="match status" value="1"/>
</dbReference>
<feature type="region of interest" description="Disordered" evidence="3">
    <location>
        <begin position="392"/>
        <end position="417"/>
    </location>
</feature>
<feature type="region of interest" description="Disordered" evidence="3">
    <location>
        <begin position="1"/>
        <end position="26"/>
    </location>
</feature>
<dbReference type="Pfam" id="PF06428">
    <property type="entry name" value="Sec2p"/>
    <property type="match status" value="1"/>
</dbReference>
<reference evidence="5 6" key="1">
    <citation type="submission" date="2023-09" db="EMBL/GenBank/DDBJ databases">
        <title>Pangenome analysis of Batrachochytrium dendrobatidis and related Chytrids.</title>
        <authorList>
            <person name="Yacoub M.N."/>
            <person name="Stajich J.E."/>
            <person name="James T.Y."/>
        </authorList>
    </citation>
    <scope>NUCLEOTIDE SEQUENCE [LARGE SCALE GENOMIC DNA]</scope>
    <source>
        <strain evidence="5 6">JEL0888</strain>
    </source>
</reference>
<dbReference type="InterPro" id="IPR009449">
    <property type="entry name" value="Sec2_N"/>
</dbReference>
<feature type="region of interest" description="Disordered" evidence="3">
    <location>
        <begin position="40"/>
        <end position="132"/>
    </location>
</feature>
<dbReference type="EMBL" id="JADGIZ020000002">
    <property type="protein sequence ID" value="KAL2919913.1"/>
    <property type="molecule type" value="Genomic_DNA"/>
</dbReference>
<keyword evidence="1 2" id="KW-0175">Coiled coil</keyword>
<dbReference type="CDD" id="cd21044">
    <property type="entry name" value="Rab11BD_RAB3IP_like"/>
    <property type="match status" value="1"/>
</dbReference>
<feature type="region of interest" description="Disordered" evidence="3">
    <location>
        <begin position="150"/>
        <end position="184"/>
    </location>
</feature>
<feature type="coiled-coil region" evidence="2">
    <location>
        <begin position="210"/>
        <end position="371"/>
    </location>
</feature>
<dbReference type="PANTHER" id="PTHR14430:SF0">
    <property type="entry name" value="SEC2P DOMAIN-CONTAINING PROTEIN"/>
    <property type="match status" value="1"/>
</dbReference>
<feature type="domain" description="GDP/GTP exchange factor Sec2 N-terminal" evidence="4">
    <location>
        <begin position="226"/>
        <end position="361"/>
    </location>
</feature>
<organism evidence="5 6">
    <name type="scientific">Polyrhizophydium stewartii</name>
    <dbReference type="NCBI Taxonomy" id="2732419"/>
    <lineage>
        <taxon>Eukaryota</taxon>
        <taxon>Fungi</taxon>
        <taxon>Fungi incertae sedis</taxon>
        <taxon>Chytridiomycota</taxon>
        <taxon>Chytridiomycota incertae sedis</taxon>
        <taxon>Chytridiomycetes</taxon>
        <taxon>Rhizophydiales</taxon>
        <taxon>Rhizophydiales incertae sedis</taxon>
        <taxon>Polyrhizophydium</taxon>
    </lineage>
</organism>
<feature type="compositionally biased region" description="Low complexity" evidence="3">
    <location>
        <begin position="157"/>
        <end position="167"/>
    </location>
</feature>
<evidence type="ECO:0000313" key="6">
    <source>
        <dbReference type="Proteomes" id="UP001527925"/>
    </source>
</evidence>
<evidence type="ECO:0000256" key="2">
    <source>
        <dbReference type="SAM" id="Coils"/>
    </source>
</evidence>
<dbReference type="InterPro" id="IPR040351">
    <property type="entry name" value="RAB3IL/RAB3IP/Sec2"/>
</dbReference>
<evidence type="ECO:0000256" key="1">
    <source>
        <dbReference type="ARBA" id="ARBA00023054"/>
    </source>
</evidence>
<feature type="region of interest" description="Disordered" evidence="3">
    <location>
        <begin position="531"/>
        <end position="554"/>
    </location>
</feature>
<feature type="compositionally biased region" description="Low complexity" evidence="3">
    <location>
        <begin position="45"/>
        <end position="61"/>
    </location>
</feature>